<protein>
    <submittedName>
        <fullName evidence="1">Uncharacterized protein</fullName>
    </submittedName>
</protein>
<name>A0A0A9HG76_ARUDO</name>
<sequence>MSNICSRVLLCLHEFNFCYAELGLICDLLCCRESIGLSSDAQI</sequence>
<proteinExistence type="predicted"/>
<reference evidence="1" key="1">
    <citation type="submission" date="2014-09" db="EMBL/GenBank/DDBJ databases">
        <authorList>
            <person name="Magalhaes I.L.F."/>
            <person name="Oliveira U."/>
            <person name="Santos F.R."/>
            <person name="Vidigal T.H.D.A."/>
            <person name="Brescovit A.D."/>
            <person name="Santos A.J."/>
        </authorList>
    </citation>
    <scope>NUCLEOTIDE SEQUENCE</scope>
    <source>
        <tissue evidence="1">Shoot tissue taken approximately 20 cm above the soil surface</tissue>
    </source>
</reference>
<reference evidence="1" key="2">
    <citation type="journal article" date="2015" name="Data Brief">
        <title>Shoot transcriptome of the giant reed, Arundo donax.</title>
        <authorList>
            <person name="Barrero R.A."/>
            <person name="Guerrero F.D."/>
            <person name="Moolhuijzen P."/>
            <person name="Goolsby J.A."/>
            <person name="Tidwell J."/>
            <person name="Bellgard S.E."/>
            <person name="Bellgard M.I."/>
        </authorList>
    </citation>
    <scope>NUCLEOTIDE SEQUENCE</scope>
    <source>
        <tissue evidence="1">Shoot tissue taken approximately 20 cm above the soil surface</tissue>
    </source>
</reference>
<dbReference type="EMBL" id="GBRH01162149">
    <property type="protein sequence ID" value="JAE35747.1"/>
    <property type="molecule type" value="Transcribed_RNA"/>
</dbReference>
<evidence type="ECO:0000313" key="1">
    <source>
        <dbReference type="EMBL" id="JAE35747.1"/>
    </source>
</evidence>
<accession>A0A0A9HG76</accession>
<dbReference type="AlphaFoldDB" id="A0A0A9HG76"/>
<organism evidence="1">
    <name type="scientific">Arundo donax</name>
    <name type="common">Giant reed</name>
    <name type="synonym">Donax arundinaceus</name>
    <dbReference type="NCBI Taxonomy" id="35708"/>
    <lineage>
        <taxon>Eukaryota</taxon>
        <taxon>Viridiplantae</taxon>
        <taxon>Streptophyta</taxon>
        <taxon>Embryophyta</taxon>
        <taxon>Tracheophyta</taxon>
        <taxon>Spermatophyta</taxon>
        <taxon>Magnoliopsida</taxon>
        <taxon>Liliopsida</taxon>
        <taxon>Poales</taxon>
        <taxon>Poaceae</taxon>
        <taxon>PACMAD clade</taxon>
        <taxon>Arundinoideae</taxon>
        <taxon>Arundineae</taxon>
        <taxon>Arundo</taxon>
    </lineage>
</organism>